<feature type="transmembrane region" description="Helical" evidence="1">
    <location>
        <begin position="64"/>
        <end position="84"/>
    </location>
</feature>
<accession>A0AA39ZMY9</accession>
<evidence type="ECO:0000256" key="1">
    <source>
        <dbReference type="SAM" id="Phobius"/>
    </source>
</evidence>
<protein>
    <submittedName>
        <fullName evidence="2">Uncharacterized protein</fullName>
    </submittedName>
</protein>
<evidence type="ECO:0000313" key="3">
    <source>
        <dbReference type="Proteomes" id="UP001174997"/>
    </source>
</evidence>
<keyword evidence="1" id="KW-0472">Membrane</keyword>
<dbReference type="EMBL" id="JAULSY010000003">
    <property type="protein sequence ID" value="KAK0674101.1"/>
    <property type="molecule type" value="Genomic_DNA"/>
</dbReference>
<keyword evidence="1" id="KW-0812">Transmembrane</keyword>
<keyword evidence="1" id="KW-1133">Transmembrane helix</keyword>
<organism evidence="2 3">
    <name type="scientific">Cercophora samala</name>
    <dbReference type="NCBI Taxonomy" id="330535"/>
    <lineage>
        <taxon>Eukaryota</taxon>
        <taxon>Fungi</taxon>
        <taxon>Dikarya</taxon>
        <taxon>Ascomycota</taxon>
        <taxon>Pezizomycotina</taxon>
        <taxon>Sordariomycetes</taxon>
        <taxon>Sordariomycetidae</taxon>
        <taxon>Sordariales</taxon>
        <taxon>Lasiosphaeriaceae</taxon>
        <taxon>Cercophora</taxon>
    </lineage>
</organism>
<reference evidence="2" key="1">
    <citation type="submission" date="2023-06" db="EMBL/GenBank/DDBJ databases">
        <title>Genome-scale phylogeny and comparative genomics of the fungal order Sordariales.</title>
        <authorList>
            <consortium name="Lawrence Berkeley National Laboratory"/>
            <person name="Hensen N."/>
            <person name="Bonometti L."/>
            <person name="Westerberg I."/>
            <person name="Brannstrom I.O."/>
            <person name="Guillou S."/>
            <person name="Cros-Aarteil S."/>
            <person name="Calhoun S."/>
            <person name="Haridas S."/>
            <person name="Kuo A."/>
            <person name="Mondo S."/>
            <person name="Pangilinan J."/>
            <person name="Riley R."/>
            <person name="Labutti K."/>
            <person name="Andreopoulos B."/>
            <person name="Lipzen A."/>
            <person name="Chen C."/>
            <person name="Yanf M."/>
            <person name="Daum C."/>
            <person name="Ng V."/>
            <person name="Clum A."/>
            <person name="Steindorff A."/>
            <person name="Ohm R."/>
            <person name="Martin F."/>
            <person name="Silar P."/>
            <person name="Natvig D."/>
            <person name="Lalanne C."/>
            <person name="Gautier V."/>
            <person name="Ament-Velasquez S.L."/>
            <person name="Kruys A."/>
            <person name="Hutchinson M.I."/>
            <person name="Powell A.J."/>
            <person name="Barry K."/>
            <person name="Miller A.N."/>
            <person name="Grigoriev I.V."/>
            <person name="Debuchy R."/>
            <person name="Gladieux P."/>
            <person name="Thoren M.H."/>
            <person name="Johannesson H."/>
        </authorList>
    </citation>
    <scope>NUCLEOTIDE SEQUENCE</scope>
    <source>
        <strain evidence="2">CBS 307.81</strain>
    </source>
</reference>
<keyword evidence="3" id="KW-1185">Reference proteome</keyword>
<proteinExistence type="predicted"/>
<gene>
    <name evidence="2" type="ORF">QBC41DRAFT_71344</name>
</gene>
<dbReference type="AlphaFoldDB" id="A0AA39ZMY9"/>
<feature type="transmembrane region" description="Helical" evidence="1">
    <location>
        <begin position="104"/>
        <end position="123"/>
    </location>
</feature>
<sequence>MPSGLSKRGRRSISYFRQWFGVPVWQNLVRIHREHRPWGGGLLLILLFYFFGFVLLFTDRISPLFCFILFVLDLVAIAHITFWTAYYPLIFCHCFFIRIDTTPFFTSIIIAILAIFTQPSIFVRCNGRFTNSSTSPLHITDTQLPHITLQHPNSSPLFCPPPTHTITHYLPRPRF</sequence>
<comment type="caution">
    <text evidence="2">The sequence shown here is derived from an EMBL/GenBank/DDBJ whole genome shotgun (WGS) entry which is preliminary data.</text>
</comment>
<name>A0AA39ZMY9_9PEZI</name>
<dbReference type="Proteomes" id="UP001174997">
    <property type="component" value="Unassembled WGS sequence"/>
</dbReference>
<feature type="transmembrane region" description="Helical" evidence="1">
    <location>
        <begin position="38"/>
        <end position="57"/>
    </location>
</feature>
<evidence type="ECO:0000313" key="2">
    <source>
        <dbReference type="EMBL" id="KAK0674101.1"/>
    </source>
</evidence>